<dbReference type="HOGENOM" id="CLU_3105382_0_0_6"/>
<gene>
    <name evidence="1" type="ordered locus">PXO_05471</name>
</gene>
<evidence type="ECO:0000313" key="2">
    <source>
        <dbReference type="Proteomes" id="UP000001740"/>
    </source>
</evidence>
<sequence>MGCGGALGDAGGVCVCVGAAVTGNSEVSKTAIKRARMQRPFGAHCFAAARR</sequence>
<dbReference type="EMBL" id="CP000967">
    <property type="protein sequence ID" value="ACD57467.1"/>
    <property type="molecule type" value="Genomic_DNA"/>
</dbReference>
<organism evidence="1 2">
    <name type="scientific">Xanthomonas oryzae pv. oryzae (strain PXO99A)</name>
    <dbReference type="NCBI Taxonomy" id="360094"/>
    <lineage>
        <taxon>Bacteria</taxon>
        <taxon>Pseudomonadati</taxon>
        <taxon>Pseudomonadota</taxon>
        <taxon>Gammaproteobacteria</taxon>
        <taxon>Lysobacterales</taxon>
        <taxon>Lysobacteraceae</taxon>
        <taxon>Xanthomonas</taxon>
    </lineage>
</organism>
<reference evidence="1 2" key="1">
    <citation type="journal article" date="2008" name="BMC Genomics">
        <title>Genome sequence and rapid evolution of the rice pathogen Xanthomonas oryzae pv. oryzae PXO99A.</title>
        <authorList>
            <person name="Salzberg S.L."/>
            <person name="Sommer D.D."/>
            <person name="Schatz M.C."/>
            <person name="Phillippy A.M."/>
            <person name="Rabinowicz P.D."/>
            <person name="Tsuge S."/>
            <person name="Furutani A."/>
            <person name="Ochiai H."/>
            <person name="Delcher A.L."/>
            <person name="Kelley D."/>
            <person name="Madupu R."/>
            <person name="Puiu D."/>
            <person name="Radune D."/>
            <person name="Shumway M."/>
            <person name="Trapnell C."/>
            <person name="Aparna G."/>
            <person name="Jha G."/>
            <person name="Pandey A."/>
            <person name="Patil P.B."/>
            <person name="Ishihara H."/>
            <person name="Meyer D.F."/>
            <person name="Szurek B."/>
            <person name="Verdier V."/>
            <person name="Koebnik R."/>
            <person name="Dow J.M."/>
            <person name="Ryan R.P."/>
            <person name="Hirata H."/>
            <person name="Tsuyumu S."/>
            <person name="Won Lee S."/>
            <person name="Seo Y.S."/>
            <person name="Sriariyanum M."/>
            <person name="Ronald P.C."/>
            <person name="Sonti R.V."/>
            <person name="Van Sluys M.A."/>
            <person name="Leach J.E."/>
            <person name="White F.F."/>
            <person name="Bogdanove A.J."/>
        </authorList>
    </citation>
    <scope>NUCLEOTIDE SEQUENCE [LARGE SCALE GENOMIC DNA]</scope>
    <source>
        <strain evidence="1 2">PXO99A</strain>
    </source>
</reference>
<dbReference type="KEGG" id="xop:PXO_05471"/>
<protein>
    <submittedName>
        <fullName evidence="1">Uncharacterized protein</fullName>
    </submittedName>
</protein>
<name>A0A0K0GH90_XANOP</name>
<proteinExistence type="predicted"/>
<dbReference type="Proteomes" id="UP000001740">
    <property type="component" value="Chromosome"/>
</dbReference>
<dbReference type="AlphaFoldDB" id="A0A0K0GH90"/>
<evidence type="ECO:0000313" key="1">
    <source>
        <dbReference type="EMBL" id="ACD57467.1"/>
    </source>
</evidence>
<accession>A0A0K0GH90</accession>